<comment type="caution">
    <text evidence="1">The sequence shown here is derived from an EMBL/GenBank/DDBJ whole genome shotgun (WGS) entry which is preliminary data.</text>
</comment>
<dbReference type="EMBL" id="SKCS01001159">
    <property type="protein sequence ID" value="TNN04681.1"/>
    <property type="molecule type" value="Genomic_DNA"/>
</dbReference>
<evidence type="ECO:0000313" key="2">
    <source>
        <dbReference type="Proteomes" id="UP000311919"/>
    </source>
</evidence>
<evidence type="ECO:0000313" key="1">
    <source>
        <dbReference type="EMBL" id="TNN04681.1"/>
    </source>
</evidence>
<reference evidence="1 2" key="1">
    <citation type="submission" date="2019-03" db="EMBL/GenBank/DDBJ databases">
        <title>An improved genome assembly of the fluke Schistosoma japonicum.</title>
        <authorList>
            <person name="Hu W."/>
            <person name="Luo F."/>
            <person name="Yin M."/>
            <person name="Mo X."/>
            <person name="Sun C."/>
            <person name="Wu Q."/>
            <person name="Zhu B."/>
            <person name="Xiang M."/>
            <person name="Wang J."/>
            <person name="Wang Y."/>
            <person name="Zhang T."/>
            <person name="Xu B."/>
            <person name="Zheng H."/>
            <person name="Feng Z."/>
        </authorList>
    </citation>
    <scope>NUCLEOTIDE SEQUENCE [LARGE SCALE GENOMIC DNA]</scope>
    <source>
        <strain evidence="1">HuSjv2</strain>
        <tissue evidence="1">Worms</tissue>
    </source>
</reference>
<organism evidence="1 2">
    <name type="scientific">Schistosoma japonicum</name>
    <name type="common">Blood fluke</name>
    <dbReference type="NCBI Taxonomy" id="6182"/>
    <lineage>
        <taxon>Eukaryota</taxon>
        <taxon>Metazoa</taxon>
        <taxon>Spiralia</taxon>
        <taxon>Lophotrochozoa</taxon>
        <taxon>Platyhelminthes</taxon>
        <taxon>Trematoda</taxon>
        <taxon>Digenea</taxon>
        <taxon>Strigeidida</taxon>
        <taxon>Schistosomatoidea</taxon>
        <taxon>Schistosomatidae</taxon>
        <taxon>Schistosoma</taxon>
    </lineage>
</organism>
<accession>A0A4Z2CKE8</accession>
<proteinExistence type="predicted"/>
<keyword evidence="2" id="KW-1185">Reference proteome</keyword>
<dbReference type="AlphaFoldDB" id="A0A4Z2CKE8"/>
<dbReference type="Proteomes" id="UP000311919">
    <property type="component" value="Unassembled WGS sequence"/>
</dbReference>
<protein>
    <submittedName>
        <fullName evidence="1">Uncharacterized protein</fullName>
    </submittedName>
</protein>
<sequence length="116" mass="12694">MKSRNAHLNRSFGNLGKSFSLWSARKSKEKSCVGGMEAMHLARNLEKSGEKVLNAVNKTGPTARCADLLFGEYLGCGALTGELDLKIAPNLLKSCKQYKEFQTVPVYANANSYTFA</sequence>
<gene>
    <name evidence="1" type="ORF">EWB00_000533</name>
</gene>
<name>A0A4Z2CKE8_SCHJA</name>